<dbReference type="PROSITE" id="PS51332">
    <property type="entry name" value="B12_BINDING"/>
    <property type="match status" value="1"/>
</dbReference>
<name>R4K7J6_CLOPA</name>
<dbReference type="PANTHER" id="PTHR43409">
    <property type="entry name" value="ANAEROBIC MAGNESIUM-PROTOPORPHYRIN IX MONOMETHYL ESTER CYCLASE-RELATED"/>
    <property type="match status" value="1"/>
</dbReference>
<comment type="cofactor">
    <cofactor evidence="1">
        <name>[4Fe-4S] cluster</name>
        <dbReference type="ChEBI" id="CHEBI:49883"/>
    </cofactor>
</comment>
<dbReference type="InterPro" id="IPR020612">
    <property type="entry name" value="Methylthiotransferase_CS"/>
</dbReference>
<dbReference type="PANTHER" id="PTHR43409:SF7">
    <property type="entry name" value="BLL1977 PROTEIN"/>
    <property type="match status" value="1"/>
</dbReference>
<keyword evidence="3" id="KW-0489">Methyltransferase</keyword>
<evidence type="ECO:0000256" key="6">
    <source>
        <dbReference type="ARBA" id="ARBA00022723"/>
    </source>
</evidence>
<dbReference type="Gene3D" id="3.40.50.280">
    <property type="entry name" value="Cobalamin-binding domain"/>
    <property type="match status" value="1"/>
</dbReference>
<evidence type="ECO:0000256" key="4">
    <source>
        <dbReference type="ARBA" id="ARBA00022679"/>
    </source>
</evidence>
<keyword evidence="4" id="KW-0808">Transferase</keyword>
<dbReference type="AlphaFoldDB" id="R4K7J6"/>
<protein>
    <submittedName>
        <fullName evidence="11">Fe-S oxidoreductase</fullName>
    </submittedName>
</protein>
<feature type="domain" description="B12-binding" evidence="9">
    <location>
        <begin position="26"/>
        <end position="158"/>
    </location>
</feature>
<dbReference type="KEGG" id="cpas:Clopa_3724"/>
<evidence type="ECO:0000313" key="12">
    <source>
        <dbReference type="Proteomes" id="UP000013523"/>
    </source>
</evidence>
<sequence>MKVLLINPAFYDKSEFKNRYSDYLDWVKGGNLYIAPFEPPLGLAYLTAYLKKQGESVELIDMQGLMMDSVELVKRIEDSKADLIGITSMTTTFPAAIKVAGIVREKSPKSKIILGGVHPTIDPEGVLAHHEVDFVIRGEGEEAIYGLVKALKGEGTFEEVDGLCYRDGENYIIKEKAVIEDTNSIPMPDYDAFPVEQYIKHNQYLRGMRGISVLISRGCPFDCTFCAVHQTMGRKWRVKSPELLVNDIITLKNKYNLDGIWFKDSIFNMNKKWIAEFCNLMIEKKVNIAWQINTRIDLVDEEQIKLMKKAGLTQIDFGVESGSNRTLERLHKHINVDEIKEKIDIAHKYVKVFGFFMIGVPGEKEEDVLKTFELAKELNLDTSSWSIYSPLPGSTLYDELVKEGKVKKVNFEFEEIHFTKAYEGICEIPPKRLKELYKEINEYFYKKSKQAVN</sequence>
<dbReference type="SUPFAM" id="SSF52242">
    <property type="entry name" value="Cobalamin (vitamin B12)-binding domain"/>
    <property type="match status" value="1"/>
</dbReference>
<gene>
    <name evidence="11" type="ORF">Clopa_3724</name>
</gene>
<dbReference type="InterPro" id="IPR034466">
    <property type="entry name" value="Methyltransferase_Class_B"/>
</dbReference>
<dbReference type="Gene3D" id="3.80.30.20">
    <property type="entry name" value="tm_1862 like domain"/>
    <property type="match status" value="1"/>
</dbReference>
<keyword evidence="5" id="KW-0949">S-adenosyl-L-methionine</keyword>
<feature type="domain" description="Radical SAM core" evidence="10">
    <location>
        <begin position="205"/>
        <end position="423"/>
    </location>
</feature>
<dbReference type="InterPro" id="IPR051198">
    <property type="entry name" value="BchE-like"/>
</dbReference>
<dbReference type="SFLD" id="SFLDS00029">
    <property type="entry name" value="Radical_SAM"/>
    <property type="match status" value="1"/>
</dbReference>
<dbReference type="Proteomes" id="UP000013523">
    <property type="component" value="Chromosome"/>
</dbReference>
<dbReference type="PROSITE" id="PS01278">
    <property type="entry name" value="MTTASE_RADICAL"/>
    <property type="match status" value="1"/>
</dbReference>
<dbReference type="OrthoDB" id="9801424at2"/>
<dbReference type="HOGENOM" id="CLU_021572_4_3_9"/>
<organism evidence="11 12">
    <name type="scientific">Clostridium pasteurianum BC1</name>
    <dbReference type="NCBI Taxonomy" id="86416"/>
    <lineage>
        <taxon>Bacteria</taxon>
        <taxon>Bacillati</taxon>
        <taxon>Bacillota</taxon>
        <taxon>Clostridia</taxon>
        <taxon>Eubacteriales</taxon>
        <taxon>Clostridiaceae</taxon>
        <taxon>Clostridium</taxon>
    </lineage>
</organism>
<dbReference type="SUPFAM" id="SSF102114">
    <property type="entry name" value="Radical SAM enzymes"/>
    <property type="match status" value="1"/>
</dbReference>
<dbReference type="SFLD" id="SFLDG01082">
    <property type="entry name" value="B12-binding_domain_containing"/>
    <property type="match status" value="1"/>
</dbReference>
<keyword evidence="6" id="KW-0479">Metal-binding</keyword>
<dbReference type="InterPro" id="IPR007197">
    <property type="entry name" value="rSAM"/>
</dbReference>
<dbReference type="Pfam" id="PF02310">
    <property type="entry name" value="B12-binding"/>
    <property type="match status" value="1"/>
</dbReference>
<dbReference type="EMBL" id="CP003261">
    <property type="protein sequence ID" value="AGK98503.1"/>
    <property type="molecule type" value="Genomic_DNA"/>
</dbReference>
<dbReference type="InterPro" id="IPR023404">
    <property type="entry name" value="rSAM_horseshoe"/>
</dbReference>
<dbReference type="RefSeq" id="WP_015616786.1">
    <property type="nucleotide sequence ID" value="NC_021182.1"/>
</dbReference>
<dbReference type="PATRIC" id="fig|86416.3.peg.3722"/>
<accession>R4K7J6</accession>
<dbReference type="PROSITE" id="PS51918">
    <property type="entry name" value="RADICAL_SAM"/>
    <property type="match status" value="1"/>
</dbReference>
<dbReference type="SFLD" id="SFLDG01123">
    <property type="entry name" value="methyltransferase_(Class_B)"/>
    <property type="match status" value="1"/>
</dbReference>
<dbReference type="InterPro" id="IPR036724">
    <property type="entry name" value="Cobalamin-bd_sf"/>
</dbReference>
<keyword evidence="2" id="KW-0004">4Fe-4S</keyword>
<dbReference type="GO" id="GO:0046872">
    <property type="term" value="F:metal ion binding"/>
    <property type="evidence" value="ECO:0007669"/>
    <property type="project" value="UniProtKB-KW"/>
</dbReference>
<keyword evidence="12" id="KW-1185">Reference proteome</keyword>
<dbReference type="InterPro" id="IPR006158">
    <property type="entry name" value="Cobalamin-bd"/>
</dbReference>
<evidence type="ECO:0000259" key="9">
    <source>
        <dbReference type="PROSITE" id="PS51332"/>
    </source>
</evidence>
<dbReference type="CDD" id="cd01335">
    <property type="entry name" value="Radical_SAM"/>
    <property type="match status" value="1"/>
</dbReference>
<dbReference type="STRING" id="86416.Clopa_3724"/>
<dbReference type="SMART" id="SM00729">
    <property type="entry name" value="Elp3"/>
    <property type="match status" value="1"/>
</dbReference>
<keyword evidence="7" id="KW-0408">Iron</keyword>
<evidence type="ECO:0000256" key="1">
    <source>
        <dbReference type="ARBA" id="ARBA00001966"/>
    </source>
</evidence>
<dbReference type="eggNOG" id="COG1032">
    <property type="taxonomic scope" value="Bacteria"/>
</dbReference>
<evidence type="ECO:0000256" key="2">
    <source>
        <dbReference type="ARBA" id="ARBA00022485"/>
    </source>
</evidence>
<dbReference type="CDD" id="cd02068">
    <property type="entry name" value="radical_SAM_B12_BD"/>
    <property type="match status" value="1"/>
</dbReference>
<proteinExistence type="predicted"/>
<evidence type="ECO:0000313" key="11">
    <source>
        <dbReference type="EMBL" id="AGK98503.1"/>
    </source>
</evidence>
<dbReference type="GO" id="GO:0031419">
    <property type="term" value="F:cobalamin binding"/>
    <property type="evidence" value="ECO:0007669"/>
    <property type="project" value="InterPro"/>
</dbReference>
<reference evidence="11 12" key="1">
    <citation type="submission" date="2012-01" db="EMBL/GenBank/DDBJ databases">
        <title>Complete sequence of chromosome of Clostridium pasteurianum BC1.</title>
        <authorList>
            <consortium name="US DOE Joint Genome Institute"/>
            <person name="Lucas S."/>
            <person name="Han J."/>
            <person name="Lapidus A."/>
            <person name="Cheng J.-F."/>
            <person name="Goodwin L."/>
            <person name="Pitluck S."/>
            <person name="Peters L."/>
            <person name="Mikhailova N."/>
            <person name="Teshima H."/>
            <person name="Detter J.C."/>
            <person name="Han C."/>
            <person name="Tapia R."/>
            <person name="Land M."/>
            <person name="Hauser L."/>
            <person name="Kyrpides N."/>
            <person name="Ivanova N."/>
            <person name="Pagani I."/>
            <person name="Dunn J."/>
            <person name="Taghavi S."/>
            <person name="Francis A."/>
            <person name="van der Lelie D."/>
            <person name="Woyke T."/>
        </authorList>
    </citation>
    <scope>NUCLEOTIDE SEQUENCE [LARGE SCALE GENOMIC DNA]</scope>
    <source>
        <strain evidence="11 12">BC1</strain>
    </source>
</reference>
<dbReference type="Pfam" id="PF04055">
    <property type="entry name" value="Radical_SAM"/>
    <property type="match status" value="1"/>
</dbReference>
<evidence type="ECO:0000256" key="8">
    <source>
        <dbReference type="ARBA" id="ARBA00023014"/>
    </source>
</evidence>
<evidence type="ECO:0000256" key="3">
    <source>
        <dbReference type="ARBA" id="ARBA00022603"/>
    </source>
</evidence>
<dbReference type="GO" id="GO:0051539">
    <property type="term" value="F:4 iron, 4 sulfur cluster binding"/>
    <property type="evidence" value="ECO:0007669"/>
    <property type="project" value="UniProtKB-KW"/>
</dbReference>
<dbReference type="GO" id="GO:0003824">
    <property type="term" value="F:catalytic activity"/>
    <property type="evidence" value="ECO:0007669"/>
    <property type="project" value="InterPro"/>
</dbReference>
<dbReference type="InterPro" id="IPR006638">
    <property type="entry name" value="Elp3/MiaA/NifB-like_rSAM"/>
</dbReference>
<evidence type="ECO:0000256" key="7">
    <source>
        <dbReference type="ARBA" id="ARBA00023004"/>
    </source>
</evidence>
<keyword evidence="8" id="KW-0411">Iron-sulfur</keyword>
<evidence type="ECO:0000259" key="10">
    <source>
        <dbReference type="PROSITE" id="PS51918"/>
    </source>
</evidence>
<evidence type="ECO:0000256" key="5">
    <source>
        <dbReference type="ARBA" id="ARBA00022691"/>
    </source>
</evidence>
<dbReference type="InterPro" id="IPR058240">
    <property type="entry name" value="rSAM_sf"/>
</dbReference>